<evidence type="ECO:0000313" key="2">
    <source>
        <dbReference type="Proteomes" id="UP001601976"/>
    </source>
</evidence>
<name>A0ABW6RNK0_9ACTN</name>
<comment type="caution">
    <text evidence="1">The sequence shown here is derived from an EMBL/GenBank/DDBJ whole genome shotgun (WGS) entry which is preliminary data.</text>
</comment>
<accession>A0ABW6RNK0</accession>
<evidence type="ECO:0000313" key="1">
    <source>
        <dbReference type="EMBL" id="MFF3343118.1"/>
    </source>
</evidence>
<keyword evidence="2" id="KW-1185">Reference proteome</keyword>
<dbReference type="EMBL" id="JBIAPK010000013">
    <property type="protein sequence ID" value="MFF3343118.1"/>
    <property type="molecule type" value="Genomic_DNA"/>
</dbReference>
<evidence type="ECO:0008006" key="3">
    <source>
        <dbReference type="Google" id="ProtNLM"/>
    </source>
</evidence>
<organism evidence="1 2">
    <name type="scientific">Streptomyces flavidovirens</name>
    <dbReference type="NCBI Taxonomy" id="67298"/>
    <lineage>
        <taxon>Bacteria</taxon>
        <taxon>Bacillati</taxon>
        <taxon>Actinomycetota</taxon>
        <taxon>Actinomycetes</taxon>
        <taxon>Kitasatosporales</taxon>
        <taxon>Streptomycetaceae</taxon>
        <taxon>Streptomyces</taxon>
    </lineage>
</organism>
<sequence>MIVYARFIKQLVSSRLFRPDGTVEATQDPAVWTLAHRGYSGSGRLDVREYPSKKAALHEGAKLAVACGMDEDEQATGLFAGGRYEQVPQRCEDTHPETQLLRAHAAFSRP</sequence>
<reference evidence="1 2" key="1">
    <citation type="submission" date="2024-10" db="EMBL/GenBank/DDBJ databases">
        <title>The Natural Products Discovery Center: Release of the First 8490 Sequenced Strains for Exploring Actinobacteria Biosynthetic Diversity.</title>
        <authorList>
            <person name="Kalkreuter E."/>
            <person name="Kautsar S.A."/>
            <person name="Yang D."/>
            <person name="Bader C.D."/>
            <person name="Teijaro C.N."/>
            <person name="Fluegel L."/>
            <person name="Davis C.M."/>
            <person name="Simpson J.R."/>
            <person name="Lauterbach L."/>
            <person name="Steele A.D."/>
            <person name="Gui C."/>
            <person name="Meng S."/>
            <person name="Li G."/>
            <person name="Viehrig K."/>
            <person name="Ye F."/>
            <person name="Su P."/>
            <person name="Kiefer A.F."/>
            <person name="Nichols A."/>
            <person name="Cepeda A.J."/>
            <person name="Yan W."/>
            <person name="Fan B."/>
            <person name="Jiang Y."/>
            <person name="Adhikari A."/>
            <person name="Zheng C.-J."/>
            <person name="Schuster L."/>
            <person name="Cowan T.M."/>
            <person name="Smanski M.J."/>
            <person name="Chevrette M.G."/>
            <person name="De Carvalho L.P.S."/>
            <person name="Shen B."/>
        </authorList>
    </citation>
    <scope>NUCLEOTIDE SEQUENCE [LARGE SCALE GENOMIC DNA]</scope>
    <source>
        <strain evidence="1 2">NPDC003029</strain>
    </source>
</reference>
<protein>
    <recommendedName>
        <fullName evidence="3">Integrase</fullName>
    </recommendedName>
</protein>
<gene>
    <name evidence="1" type="ORF">ACFYWW_31150</name>
</gene>
<proteinExistence type="predicted"/>
<dbReference type="Proteomes" id="UP001601976">
    <property type="component" value="Unassembled WGS sequence"/>
</dbReference>
<dbReference type="RefSeq" id="WP_387898510.1">
    <property type="nucleotide sequence ID" value="NZ_JBIAPK010000013.1"/>
</dbReference>